<gene>
    <name evidence="2" type="ORF">M7I_7317</name>
</gene>
<keyword evidence="1" id="KW-0472">Membrane</keyword>
<reference evidence="2 3" key="1">
    <citation type="journal article" date="2012" name="Eukaryot. Cell">
        <title>Genome sequence of the fungus Glarea lozoyensis: the first genome sequence of a species from the Helotiaceae family.</title>
        <authorList>
            <person name="Youssar L."/>
            <person name="Gruening B.A."/>
            <person name="Erxleben A."/>
            <person name="Guenther S."/>
            <person name="Huettel W."/>
        </authorList>
    </citation>
    <scope>NUCLEOTIDE SEQUENCE [LARGE SCALE GENOMIC DNA]</scope>
    <source>
        <strain evidence="3">ATCC 74030 / MF5533</strain>
    </source>
</reference>
<keyword evidence="1" id="KW-1133">Transmembrane helix</keyword>
<keyword evidence="3" id="KW-1185">Reference proteome</keyword>
<accession>H0EWZ2</accession>
<comment type="caution">
    <text evidence="2">The sequence shown here is derived from an EMBL/GenBank/DDBJ whole genome shotgun (WGS) entry which is preliminary data.</text>
</comment>
<dbReference type="AlphaFoldDB" id="H0EWZ2"/>
<feature type="transmembrane region" description="Helical" evidence="1">
    <location>
        <begin position="15"/>
        <end position="34"/>
    </location>
</feature>
<proteinExistence type="predicted"/>
<dbReference type="InParanoid" id="H0EWZ2"/>
<evidence type="ECO:0000313" key="3">
    <source>
        <dbReference type="Proteomes" id="UP000005446"/>
    </source>
</evidence>
<protein>
    <submittedName>
        <fullName evidence="2">Uncharacterized protein</fullName>
    </submittedName>
</protein>
<dbReference type="Proteomes" id="UP000005446">
    <property type="component" value="Unassembled WGS sequence"/>
</dbReference>
<name>H0EWZ2_GLAL7</name>
<dbReference type="EMBL" id="AGUE01000215">
    <property type="protein sequence ID" value="EHK96917.1"/>
    <property type="molecule type" value="Genomic_DNA"/>
</dbReference>
<evidence type="ECO:0000256" key="1">
    <source>
        <dbReference type="SAM" id="Phobius"/>
    </source>
</evidence>
<evidence type="ECO:0000313" key="2">
    <source>
        <dbReference type="EMBL" id="EHK96917.1"/>
    </source>
</evidence>
<keyword evidence="1" id="KW-0812">Transmembrane</keyword>
<dbReference type="HOGENOM" id="CLU_3279604_0_0_1"/>
<sequence length="41" mass="4431">MSNYNDNENVATTTLLIPMARLATLALVVSDLLVGRLEAQV</sequence>
<organism evidence="2 3">
    <name type="scientific">Glarea lozoyensis (strain ATCC 74030 / MF5533)</name>
    <dbReference type="NCBI Taxonomy" id="1104152"/>
    <lineage>
        <taxon>Eukaryota</taxon>
        <taxon>Fungi</taxon>
        <taxon>Dikarya</taxon>
        <taxon>Ascomycota</taxon>
        <taxon>Pezizomycotina</taxon>
        <taxon>Leotiomycetes</taxon>
        <taxon>Helotiales</taxon>
        <taxon>Helotiaceae</taxon>
        <taxon>Glarea</taxon>
    </lineage>
</organism>